<dbReference type="EMBL" id="PDUG01000006">
    <property type="protein sequence ID" value="PIC19971.1"/>
    <property type="molecule type" value="Genomic_DNA"/>
</dbReference>
<comment type="caution">
    <text evidence="1">The sequence shown here is derived from an EMBL/GenBank/DDBJ whole genome shotgun (WGS) entry which is preliminary data.</text>
</comment>
<proteinExistence type="predicted"/>
<evidence type="ECO:0000313" key="1">
    <source>
        <dbReference type="EMBL" id="PIC19971.1"/>
    </source>
</evidence>
<dbReference type="AlphaFoldDB" id="A0A2G5SYQ1"/>
<dbReference type="OrthoDB" id="10297480at2759"/>
<gene>
    <name evidence="1" type="primary">Cnig_chr_X.g25321</name>
    <name evidence="1" type="ORF">B9Z55_025321</name>
</gene>
<sequence length="153" mass="17927">MCAKRSSEHFQAEQTTSTSKKQSFSYCSQTLCEYAQAFRDPLNRHFDMEMAQYLIGPLNINHISRSMYHNNINHQCTTVEQIGRLVVLMDSRRSKCEHYDFWNNFNHMLILTVYGEEYNTSEVLRKVSEAVEKIENYYSSRGIVPEATCLNPH</sequence>
<protein>
    <submittedName>
        <fullName evidence="1">Uncharacterized protein</fullName>
    </submittedName>
</protein>
<reference evidence="2" key="1">
    <citation type="submission" date="2017-10" db="EMBL/GenBank/DDBJ databases">
        <title>Rapid genome shrinkage in a self-fertile nematode reveals novel sperm competition proteins.</title>
        <authorList>
            <person name="Yin D."/>
            <person name="Schwarz E.M."/>
            <person name="Thomas C.G."/>
            <person name="Felde R.L."/>
            <person name="Korf I.F."/>
            <person name="Cutter A.D."/>
            <person name="Schartner C.M."/>
            <person name="Ralston E.J."/>
            <person name="Meyer B.J."/>
            <person name="Haag E.S."/>
        </authorList>
    </citation>
    <scope>NUCLEOTIDE SEQUENCE [LARGE SCALE GENOMIC DNA]</scope>
    <source>
        <strain evidence="2">JU1422</strain>
    </source>
</reference>
<accession>A0A2G5SYQ1</accession>
<dbReference type="Proteomes" id="UP000230233">
    <property type="component" value="Chromosome X"/>
</dbReference>
<keyword evidence="2" id="KW-1185">Reference proteome</keyword>
<name>A0A2G5SYQ1_9PELO</name>
<organism evidence="1 2">
    <name type="scientific">Caenorhabditis nigoni</name>
    <dbReference type="NCBI Taxonomy" id="1611254"/>
    <lineage>
        <taxon>Eukaryota</taxon>
        <taxon>Metazoa</taxon>
        <taxon>Ecdysozoa</taxon>
        <taxon>Nematoda</taxon>
        <taxon>Chromadorea</taxon>
        <taxon>Rhabditida</taxon>
        <taxon>Rhabditina</taxon>
        <taxon>Rhabditomorpha</taxon>
        <taxon>Rhabditoidea</taxon>
        <taxon>Rhabditidae</taxon>
        <taxon>Peloderinae</taxon>
        <taxon>Caenorhabditis</taxon>
    </lineage>
</organism>
<evidence type="ECO:0000313" key="2">
    <source>
        <dbReference type="Proteomes" id="UP000230233"/>
    </source>
</evidence>